<accession>A0A8H6N3H7</accession>
<keyword evidence="1" id="KW-0472">Membrane</keyword>
<gene>
    <name evidence="2" type="ORF">CMUS01_11970</name>
</gene>
<keyword evidence="1" id="KW-0812">Transmembrane</keyword>
<comment type="caution">
    <text evidence="2">The sequence shown here is derived from an EMBL/GenBank/DDBJ whole genome shotgun (WGS) entry which is preliminary data.</text>
</comment>
<reference evidence="2" key="1">
    <citation type="journal article" date="2020" name="Phytopathology">
        <title>Genome Sequence Resources of Colletotrichum truncatum, C. plurivorum, C. musicola, and C. sojae: Four Species Pathogenic to Soybean (Glycine max).</title>
        <authorList>
            <person name="Rogerio F."/>
            <person name="Boufleur T.R."/>
            <person name="Ciampi-Guillardi M."/>
            <person name="Sukno S.A."/>
            <person name="Thon M.R."/>
            <person name="Massola Junior N.S."/>
            <person name="Baroncelli R."/>
        </authorList>
    </citation>
    <scope>NUCLEOTIDE SEQUENCE</scope>
    <source>
        <strain evidence="2">LFN0074</strain>
    </source>
</reference>
<dbReference type="AlphaFoldDB" id="A0A8H6N3H7"/>
<proteinExistence type="predicted"/>
<evidence type="ECO:0000313" key="2">
    <source>
        <dbReference type="EMBL" id="KAF6818193.1"/>
    </source>
</evidence>
<protein>
    <submittedName>
        <fullName evidence="2">Transposase</fullName>
    </submittedName>
</protein>
<organism evidence="2 3">
    <name type="scientific">Colletotrichum musicola</name>
    <dbReference type="NCBI Taxonomy" id="2175873"/>
    <lineage>
        <taxon>Eukaryota</taxon>
        <taxon>Fungi</taxon>
        <taxon>Dikarya</taxon>
        <taxon>Ascomycota</taxon>
        <taxon>Pezizomycotina</taxon>
        <taxon>Sordariomycetes</taxon>
        <taxon>Hypocreomycetidae</taxon>
        <taxon>Glomerellales</taxon>
        <taxon>Glomerellaceae</taxon>
        <taxon>Colletotrichum</taxon>
        <taxon>Colletotrichum orchidearum species complex</taxon>
    </lineage>
</organism>
<dbReference type="Proteomes" id="UP000639643">
    <property type="component" value="Unassembled WGS sequence"/>
</dbReference>
<feature type="transmembrane region" description="Helical" evidence="1">
    <location>
        <begin position="20"/>
        <end position="39"/>
    </location>
</feature>
<name>A0A8H6N3H7_9PEZI</name>
<dbReference type="EMBL" id="WIGM01000640">
    <property type="protein sequence ID" value="KAF6818193.1"/>
    <property type="molecule type" value="Genomic_DNA"/>
</dbReference>
<keyword evidence="1" id="KW-1133">Transmembrane helix</keyword>
<evidence type="ECO:0000313" key="3">
    <source>
        <dbReference type="Proteomes" id="UP000639643"/>
    </source>
</evidence>
<keyword evidence="3" id="KW-1185">Reference proteome</keyword>
<evidence type="ECO:0000256" key="1">
    <source>
        <dbReference type="SAM" id="Phobius"/>
    </source>
</evidence>
<sequence>MLLYNMIVKYRVRERDIYNFNKTSFIISIITILIVVIYTNKYSKVKSI</sequence>